<dbReference type="AlphaFoldDB" id="A0A9D9I136"/>
<dbReference type="PANTHER" id="PTHR34982">
    <property type="entry name" value="YOP PROTEINS TRANSLOCATION PROTEIN L"/>
    <property type="match status" value="1"/>
</dbReference>
<gene>
    <name evidence="4" type="ORF">IAC13_09155</name>
</gene>
<evidence type="ECO:0000313" key="4">
    <source>
        <dbReference type="EMBL" id="MBO8464084.1"/>
    </source>
</evidence>
<protein>
    <recommendedName>
        <fullName evidence="6">Flagellar assembly protein FliH/Type III secretion system HrpE domain-containing protein</fullName>
    </recommendedName>
</protein>
<evidence type="ECO:0000256" key="2">
    <source>
        <dbReference type="ARBA" id="ARBA00022927"/>
    </source>
</evidence>
<dbReference type="GO" id="GO:0015031">
    <property type="term" value="P:protein transport"/>
    <property type="evidence" value="ECO:0007669"/>
    <property type="project" value="UniProtKB-KW"/>
</dbReference>
<dbReference type="GO" id="GO:0005829">
    <property type="term" value="C:cytosol"/>
    <property type="evidence" value="ECO:0007669"/>
    <property type="project" value="TreeGrafter"/>
</dbReference>
<keyword evidence="3" id="KW-0175">Coiled coil</keyword>
<reference evidence="4" key="1">
    <citation type="submission" date="2020-10" db="EMBL/GenBank/DDBJ databases">
        <authorList>
            <person name="Gilroy R."/>
        </authorList>
    </citation>
    <scope>NUCLEOTIDE SEQUENCE</scope>
    <source>
        <strain evidence="4">E3-2379</strain>
    </source>
</reference>
<organism evidence="4 5">
    <name type="scientific">Candidatus Scybalomonas excrementavium</name>
    <dbReference type="NCBI Taxonomy" id="2840943"/>
    <lineage>
        <taxon>Bacteria</taxon>
        <taxon>Bacillati</taxon>
        <taxon>Bacillota</taxon>
        <taxon>Clostridia</taxon>
        <taxon>Lachnospirales</taxon>
        <taxon>Lachnospiraceae</taxon>
        <taxon>Lachnospiraceae incertae sedis</taxon>
        <taxon>Candidatus Scybalomonas</taxon>
    </lineage>
</organism>
<evidence type="ECO:0000256" key="1">
    <source>
        <dbReference type="ARBA" id="ARBA00022448"/>
    </source>
</evidence>
<proteinExistence type="predicted"/>
<keyword evidence="2" id="KW-0653">Protein transport</keyword>
<dbReference type="Proteomes" id="UP000823618">
    <property type="component" value="Unassembled WGS sequence"/>
</dbReference>
<evidence type="ECO:0008006" key="6">
    <source>
        <dbReference type="Google" id="ProtNLM"/>
    </source>
</evidence>
<dbReference type="InterPro" id="IPR051472">
    <property type="entry name" value="T3SS_Stator/FliH"/>
</dbReference>
<keyword evidence="1" id="KW-0813">Transport</keyword>
<feature type="coiled-coil region" evidence="3">
    <location>
        <begin position="55"/>
        <end position="121"/>
    </location>
</feature>
<accession>A0A9D9I136</accession>
<name>A0A9D9I136_9FIRM</name>
<dbReference type="PANTHER" id="PTHR34982:SF1">
    <property type="entry name" value="FLAGELLAR ASSEMBLY PROTEIN FLIH"/>
    <property type="match status" value="1"/>
</dbReference>
<evidence type="ECO:0000313" key="5">
    <source>
        <dbReference type="Proteomes" id="UP000823618"/>
    </source>
</evidence>
<comment type="caution">
    <text evidence="4">The sequence shown here is derived from an EMBL/GenBank/DDBJ whole genome shotgun (WGS) entry which is preliminary data.</text>
</comment>
<evidence type="ECO:0000256" key="3">
    <source>
        <dbReference type="SAM" id="Coils"/>
    </source>
</evidence>
<reference evidence="4" key="2">
    <citation type="journal article" date="2021" name="PeerJ">
        <title>Extensive microbial diversity within the chicken gut microbiome revealed by metagenomics and culture.</title>
        <authorList>
            <person name="Gilroy R."/>
            <person name="Ravi A."/>
            <person name="Getino M."/>
            <person name="Pursley I."/>
            <person name="Horton D.L."/>
            <person name="Alikhan N.F."/>
            <person name="Baker D."/>
            <person name="Gharbi K."/>
            <person name="Hall N."/>
            <person name="Watson M."/>
            <person name="Adriaenssens E.M."/>
            <person name="Foster-Nyarko E."/>
            <person name="Jarju S."/>
            <person name="Secka A."/>
            <person name="Antonio M."/>
            <person name="Oren A."/>
            <person name="Chaudhuri R.R."/>
            <person name="La Ragione R."/>
            <person name="Hildebrand F."/>
            <person name="Pallen M.J."/>
        </authorList>
    </citation>
    <scope>NUCLEOTIDE SEQUENCE</scope>
    <source>
        <strain evidence="4">E3-2379</strain>
    </source>
</reference>
<sequence length="249" mass="28646">MSSIIKDVGQREISLYEFKQAYEKEEEPIIQEELFGEEEALFARETANQYIEAAREKAAKILESAKVEAEHLKNSAYEEGKRLGYEEGYENGTKQAYLDHEEELKKEIEDWTTELQTITEDVRHAKDHCMEQYIDDIKAVTIAVAEKIIQTSLKSSGEIIKRMIISATDKLKKTEWVKIYIARYDYEKLLEVDSLLASELSYLSDNIKLIVMDKEEQGTCIVELPGEIIDISVPTQLENIKDIINNAKV</sequence>
<dbReference type="EMBL" id="JADIML010000259">
    <property type="protein sequence ID" value="MBO8464084.1"/>
    <property type="molecule type" value="Genomic_DNA"/>
</dbReference>